<dbReference type="EMBL" id="JBHTBS010000006">
    <property type="protein sequence ID" value="MFC7338170.1"/>
    <property type="molecule type" value="Genomic_DNA"/>
</dbReference>
<evidence type="ECO:0000313" key="2">
    <source>
        <dbReference type="EMBL" id="MFC7338170.1"/>
    </source>
</evidence>
<keyword evidence="3" id="KW-1185">Reference proteome</keyword>
<reference evidence="3" key="1">
    <citation type="journal article" date="2019" name="Int. J. Syst. Evol. Microbiol.">
        <title>The Global Catalogue of Microorganisms (GCM) 10K type strain sequencing project: providing services to taxonomists for standard genome sequencing and annotation.</title>
        <authorList>
            <consortium name="The Broad Institute Genomics Platform"/>
            <consortium name="The Broad Institute Genome Sequencing Center for Infectious Disease"/>
            <person name="Wu L."/>
            <person name="Ma J."/>
        </authorList>
    </citation>
    <scope>NUCLEOTIDE SEQUENCE [LARGE SCALE GENOMIC DNA]</scope>
    <source>
        <strain evidence="3">CGMCC 4.1467</strain>
    </source>
</reference>
<comment type="caution">
    <text evidence="2">The sequence shown here is derived from an EMBL/GenBank/DDBJ whole genome shotgun (WGS) entry which is preliminary data.</text>
</comment>
<dbReference type="InterPro" id="IPR010496">
    <property type="entry name" value="AL/BT2_dom"/>
</dbReference>
<dbReference type="Proteomes" id="UP001596472">
    <property type="component" value="Unassembled WGS sequence"/>
</dbReference>
<organism evidence="2 3">
    <name type="scientific">Haloferula chungangensis</name>
    <dbReference type="NCBI Taxonomy" id="1048331"/>
    <lineage>
        <taxon>Bacteria</taxon>
        <taxon>Pseudomonadati</taxon>
        <taxon>Verrucomicrobiota</taxon>
        <taxon>Verrucomicrobiia</taxon>
        <taxon>Verrucomicrobiales</taxon>
        <taxon>Verrucomicrobiaceae</taxon>
        <taxon>Haloferula</taxon>
    </lineage>
</organism>
<feature type="domain" description="3-keto-alpha-glucoside-1,2-lyase/3-keto-2-hydroxy-glucal hydratase" evidence="1">
    <location>
        <begin position="25"/>
        <end position="221"/>
    </location>
</feature>
<protein>
    <submittedName>
        <fullName evidence="2">DUF1080 domain-containing protein</fullName>
    </submittedName>
</protein>
<accession>A0ABW2L997</accession>
<dbReference type="RefSeq" id="WP_379713179.1">
    <property type="nucleotide sequence ID" value="NZ_JBHTBS010000006.1"/>
</dbReference>
<proteinExistence type="predicted"/>
<sequence>MLKLGSSLLVAAVLFPLTLLGQEKETLFNGKDLSGWDGDPRLWQVVDGVLVGETDDADKKVKANTFLIWQGGELGDFDFEVTAKVKGNNSGVQYRSRIIDAAKWSVGGYQMDMHPKQEFLAMLYEEKGRGISCQRGQKVVLEKGAKPKVTEKLPMSEVKLEEWNTYRIEARGNVVKHFVNDELAAEITDNDPEKRSLKGVLALQLHAGPAMKVEMKDISLKKVEKE</sequence>
<dbReference type="Gene3D" id="2.60.120.560">
    <property type="entry name" value="Exo-inulinase, domain 1"/>
    <property type="match status" value="1"/>
</dbReference>
<name>A0ABW2L997_9BACT</name>
<dbReference type="Pfam" id="PF06439">
    <property type="entry name" value="3keto-disac_hyd"/>
    <property type="match status" value="1"/>
</dbReference>
<gene>
    <name evidence="2" type="ORF">ACFQY0_13330</name>
</gene>
<evidence type="ECO:0000259" key="1">
    <source>
        <dbReference type="Pfam" id="PF06439"/>
    </source>
</evidence>
<evidence type="ECO:0000313" key="3">
    <source>
        <dbReference type="Proteomes" id="UP001596472"/>
    </source>
</evidence>